<reference evidence="1" key="1">
    <citation type="journal article" date="2013" name="BMC Genomics">
        <title>Unscrambling butterfly oogenesis.</title>
        <authorList>
            <person name="Carter J.M."/>
            <person name="Baker S.C."/>
            <person name="Pink R."/>
            <person name="Carter D.R."/>
            <person name="Collins A."/>
            <person name="Tomlin J."/>
            <person name="Gibbs M."/>
            <person name="Breuker C.J."/>
        </authorList>
    </citation>
    <scope>NUCLEOTIDE SEQUENCE</scope>
    <source>
        <tissue evidence="1">Ovary</tissue>
    </source>
</reference>
<protein>
    <submittedName>
        <fullName evidence="1">Uncharacterized protein</fullName>
    </submittedName>
</protein>
<sequence length="95" mass="10816">MFVSNSILLHYTSIKRQYLRQVVYDVHAIHNTSMRQSNTSACSSSPTSYSSRYNCLQFKSRLCAVKSPLECSPNNDCMQLIMTTATCCPYESPYL</sequence>
<name>S4NYW1_9NEOP</name>
<dbReference type="AlphaFoldDB" id="S4NYW1"/>
<evidence type="ECO:0000313" key="1">
    <source>
        <dbReference type="EMBL" id="JAA80938.1"/>
    </source>
</evidence>
<accession>S4NYW1</accession>
<dbReference type="EMBL" id="GAIX01011622">
    <property type="protein sequence ID" value="JAA80938.1"/>
    <property type="molecule type" value="Transcribed_RNA"/>
</dbReference>
<proteinExistence type="predicted"/>
<reference evidence="1" key="2">
    <citation type="submission" date="2013-05" db="EMBL/GenBank/DDBJ databases">
        <authorList>
            <person name="Carter J.-M."/>
            <person name="Baker S.C."/>
            <person name="Pink R."/>
            <person name="Carter D.R.F."/>
            <person name="Collins A."/>
            <person name="Tomlin J."/>
            <person name="Gibbs M."/>
            <person name="Breuker C.J."/>
        </authorList>
    </citation>
    <scope>NUCLEOTIDE SEQUENCE</scope>
    <source>
        <tissue evidence="1">Ovary</tissue>
    </source>
</reference>
<organism evidence="1">
    <name type="scientific">Pararge aegeria</name>
    <name type="common">speckled wood butterfly</name>
    <dbReference type="NCBI Taxonomy" id="116150"/>
    <lineage>
        <taxon>Eukaryota</taxon>
        <taxon>Metazoa</taxon>
        <taxon>Ecdysozoa</taxon>
        <taxon>Arthropoda</taxon>
        <taxon>Hexapoda</taxon>
        <taxon>Insecta</taxon>
        <taxon>Pterygota</taxon>
        <taxon>Neoptera</taxon>
        <taxon>Endopterygota</taxon>
        <taxon>Lepidoptera</taxon>
        <taxon>Glossata</taxon>
        <taxon>Ditrysia</taxon>
        <taxon>Papilionoidea</taxon>
        <taxon>Nymphalidae</taxon>
        <taxon>Satyrinae</taxon>
        <taxon>Satyrini</taxon>
        <taxon>Parargina</taxon>
        <taxon>Pararge</taxon>
    </lineage>
</organism>